<reference evidence="1" key="1">
    <citation type="submission" date="2023-06" db="EMBL/GenBank/DDBJ databases">
        <authorList>
            <person name="Kurt Z."/>
        </authorList>
    </citation>
    <scope>NUCLEOTIDE SEQUENCE</scope>
</reference>
<name>A0AA86U2T4_9EUKA</name>
<gene>
    <name evidence="2" type="ORF">HINF_LOCUS11458</name>
    <name evidence="1" type="ORF">HINF_LOCUS25964</name>
</gene>
<evidence type="ECO:0000313" key="2">
    <source>
        <dbReference type="EMBL" id="CAL5990626.1"/>
    </source>
</evidence>
<accession>A0AA86U2T4</accession>
<proteinExistence type="predicted"/>
<dbReference type="Proteomes" id="UP001642409">
    <property type="component" value="Unassembled WGS sequence"/>
</dbReference>
<comment type="caution">
    <text evidence="1">The sequence shown here is derived from an EMBL/GenBank/DDBJ whole genome shotgun (WGS) entry which is preliminary data.</text>
</comment>
<sequence>MKMQNYLSNYLNISHQNGENEDLHQSKHKIGYILAAGPAWTNIKNPHYKQMKKILFQQKFTIFRFVDGREQSGWQIRLNQISHEQALEINSLFVICTLYYL</sequence>
<dbReference type="EMBL" id="CATOUU010000654">
    <property type="protein sequence ID" value="CAI9938319.1"/>
    <property type="molecule type" value="Genomic_DNA"/>
</dbReference>
<evidence type="ECO:0000313" key="3">
    <source>
        <dbReference type="Proteomes" id="UP001642409"/>
    </source>
</evidence>
<evidence type="ECO:0000313" key="1">
    <source>
        <dbReference type="EMBL" id="CAI9938319.1"/>
    </source>
</evidence>
<organism evidence="1">
    <name type="scientific">Hexamita inflata</name>
    <dbReference type="NCBI Taxonomy" id="28002"/>
    <lineage>
        <taxon>Eukaryota</taxon>
        <taxon>Metamonada</taxon>
        <taxon>Diplomonadida</taxon>
        <taxon>Hexamitidae</taxon>
        <taxon>Hexamitinae</taxon>
        <taxon>Hexamita</taxon>
    </lineage>
</organism>
<protein>
    <submittedName>
        <fullName evidence="2">Hypothetical_protein</fullName>
    </submittedName>
</protein>
<keyword evidence="3" id="KW-1185">Reference proteome</keyword>
<dbReference type="AlphaFoldDB" id="A0AA86U2T4"/>
<dbReference type="EMBL" id="CAXDID020000025">
    <property type="protein sequence ID" value="CAL5990626.1"/>
    <property type="molecule type" value="Genomic_DNA"/>
</dbReference>
<reference evidence="2 3" key="2">
    <citation type="submission" date="2024-07" db="EMBL/GenBank/DDBJ databases">
        <authorList>
            <person name="Akdeniz Z."/>
        </authorList>
    </citation>
    <scope>NUCLEOTIDE SEQUENCE [LARGE SCALE GENOMIC DNA]</scope>
</reference>